<feature type="transmembrane region" description="Helical" evidence="1">
    <location>
        <begin position="505"/>
        <end position="524"/>
    </location>
</feature>
<dbReference type="Gene3D" id="1.20.1640.10">
    <property type="entry name" value="Multidrug efflux transporter AcrB transmembrane domain"/>
    <property type="match status" value="2"/>
</dbReference>
<keyword evidence="1" id="KW-0472">Membrane</keyword>
<feature type="transmembrane region" description="Helical" evidence="1">
    <location>
        <begin position="943"/>
        <end position="962"/>
    </location>
</feature>
<dbReference type="Gene3D" id="3.30.70.1440">
    <property type="entry name" value="Multidrug efflux transporter AcrB pore domain"/>
    <property type="match status" value="1"/>
</dbReference>
<name>A0A388TGW0_9BACT</name>
<proteinExistence type="predicted"/>
<feature type="transmembrane region" description="Helical" evidence="1">
    <location>
        <begin position="449"/>
        <end position="471"/>
    </location>
</feature>
<dbReference type="SUPFAM" id="SSF82866">
    <property type="entry name" value="Multidrug efflux transporter AcrB transmembrane domain"/>
    <property type="match status" value="2"/>
</dbReference>
<dbReference type="SUPFAM" id="SSF82693">
    <property type="entry name" value="Multidrug efflux transporter AcrB pore domain, PN1, PN2, PC1 and PC2 subdomains"/>
    <property type="match status" value="3"/>
</dbReference>
<protein>
    <submittedName>
        <fullName evidence="2">Cation/multidrug efflux pump</fullName>
    </submittedName>
</protein>
<comment type="caution">
    <text evidence="2">The sequence shown here is derived from an EMBL/GenBank/DDBJ whole genome shotgun (WGS) entry which is preliminary data.</text>
</comment>
<dbReference type="SUPFAM" id="SSF82714">
    <property type="entry name" value="Multidrug efflux transporter AcrB TolC docking domain, DN and DC subdomains"/>
    <property type="match status" value="2"/>
</dbReference>
<dbReference type="AlphaFoldDB" id="A0A388TGW0"/>
<gene>
    <name evidence="2" type="ORF">NO2_0727</name>
</gene>
<dbReference type="Gene3D" id="3.30.70.1320">
    <property type="entry name" value="Multidrug efflux transporter AcrB pore domain like"/>
    <property type="match status" value="1"/>
</dbReference>
<feature type="transmembrane region" description="Helical" evidence="1">
    <location>
        <begin position="871"/>
        <end position="892"/>
    </location>
</feature>
<dbReference type="Gene3D" id="3.30.70.1430">
    <property type="entry name" value="Multidrug efflux transporter AcrB pore domain"/>
    <property type="match status" value="2"/>
</dbReference>
<dbReference type="Pfam" id="PF00873">
    <property type="entry name" value="ACR_tran"/>
    <property type="match status" value="1"/>
</dbReference>
<feature type="transmembrane region" description="Helical" evidence="1">
    <location>
        <begin position="844"/>
        <end position="864"/>
    </location>
</feature>
<keyword evidence="1" id="KW-0812">Transmembrane</keyword>
<dbReference type="PANTHER" id="PTHR32063:SF0">
    <property type="entry name" value="SWARMING MOTILITY PROTEIN SWRC"/>
    <property type="match status" value="1"/>
</dbReference>
<evidence type="ECO:0000256" key="1">
    <source>
        <dbReference type="SAM" id="Phobius"/>
    </source>
</evidence>
<dbReference type="InterPro" id="IPR027463">
    <property type="entry name" value="AcrB_DN_DC_subdom"/>
</dbReference>
<feature type="transmembrane region" description="Helical" evidence="1">
    <location>
        <begin position="369"/>
        <end position="390"/>
    </location>
</feature>
<reference evidence="2 3" key="1">
    <citation type="journal article" date="2019" name="ISME J.">
        <title>Genome analyses of uncultured TG2/ZB3 bacteria in 'Margulisbacteria' specifically attached to ectosymbiotic spirochetes of protists in the termite gut.</title>
        <authorList>
            <person name="Utami Y.D."/>
            <person name="Kuwahara H."/>
            <person name="Igai K."/>
            <person name="Murakami T."/>
            <person name="Sugaya K."/>
            <person name="Morikawa T."/>
            <person name="Nagura Y."/>
            <person name="Yuki M."/>
            <person name="Deevong P."/>
            <person name="Inoue T."/>
            <person name="Kihara K."/>
            <person name="Lo N."/>
            <person name="Yamada A."/>
            <person name="Ohkuma M."/>
            <person name="Hongoh Y."/>
        </authorList>
    </citation>
    <scope>NUCLEOTIDE SEQUENCE [LARGE SCALE GENOMIC DNA]</scope>
    <source>
        <strain evidence="2">NkOx7-02</strain>
    </source>
</reference>
<dbReference type="Proteomes" id="UP000275925">
    <property type="component" value="Unassembled WGS sequence"/>
</dbReference>
<dbReference type="GO" id="GO:0005886">
    <property type="term" value="C:plasma membrane"/>
    <property type="evidence" value="ECO:0007669"/>
    <property type="project" value="TreeGrafter"/>
</dbReference>
<organism evidence="2 3">
    <name type="scientific">Candidatus Termititenax persephonae</name>
    <dbReference type="NCBI Taxonomy" id="2218525"/>
    <lineage>
        <taxon>Bacteria</taxon>
        <taxon>Bacillati</taxon>
        <taxon>Candidatus Margulisiibacteriota</taxon>
        <taxon>Candidatus Termititenacia</taxon>
        <taxon>Candidatus Termititenacales</taxon>
        <taxon>Candidatus Termititenacaceae</taxon>
        <taxon>Candidatus Termititenax</taxon>
    </lineage>
</organism>
<dbReference type="InterPro" id="IPR001036">
    <property type="entry name" value="Acrflvin-R"/>
</dbReference>
<feature type="transmembrane region" description="Helical" evidence="1">
    <location>
        <begin position="424"/>
        <end position="443"/>
    </location>
</feature>
<dbReference type="PANTHER" id="PTHR32063">
    <property type="match status" value="1"/>
</dbReference>
<keyword evidence="3" id="KW-1185">Reference proteome</keyword>
<evidence type="ECO:0000313" key="3">
    <source>
        <dbReference type="Proteomes" id="UP000275925"/>
    </source>
</evidence>
<keyword evidence="1" id="KW-1133">Transmembrane helix</keyword>
<feature type="transmembrane region" description="Helical" evidence="1">
    <location>
        <begin position="898"/>
        <end position="922"/>
    </location>
</feature>
<feature type="transmembrane region" description="Helical" evidence="1">
    <location>
        <begin position="343"/>
        <end position="363"/>
    </location>
</feature>
<dbReference type="Gene3D" id="3.30.2090.10">
    <property type="entry name" value="Multidrug efflux transporter AcrB TolC docking domain, DN and DC subdomains"/>
    <property type="match status" value="2"/>
</dbReference>
<dbReference type="PRINTS" id="PR00702">
    <property type="entry name" value="ACRIFLAVINRP"/>
</dbReference>
<evidence type="ECO:0000313" key="2">
    <source>
        <dbReference type="EMBL" id="GBR76121.1"/>
    </source>
</evidence>
<sequence length="1015" mass="111427">MVLFCGLGIFFLREQSIDMLPRIIYPQINVRVSWEGASPEEIETNITRRVETAVASAEDAIRVVSTVFEGVSMTNVYFDYRKDMEEALNDVRARMDRVNNLPDDASRPTVGKADPSQMPVLEVGFSSDQRGEIEMNRWADRELAEFFTGIPGLASITVSGGRFREIKVIFDPQLLDRYEIAPAQIVKRLAEENINLPGGYITSGDKELTVRLSARYSSLDDIKNVIIANREGVPLRLNQLAQVLDTSSDQRVMVRINQVPSVLLSFVKQPNANTVEVCRGIQEKITEFQENGIIPPDIKVSVVNNQSYYIANSIASVSSSLLFGGLLTVIVVFLFLRSFIRTFIVALAMPVSLLVTFFFMSMFGININMISLGGLVLGIGMLLDNSIVMLENITRHQQIKHEDILTAAEEGSTEIGSAVAASTLTNLASVLPFIMISGIAVLLFRDLIITISVAIIASLITALTVVPSLAARLTRFSRKRRENERHFMDGLAVLYLRLLKPALRFRWGIVLVLLALGSLTYLSLHTSGSEFLPQIDDGRINISVYFPQGTALHVTDALVRSLESEILAADEDIETLYSSTGGAWFGGNVAQYSNQARINIQLVSLARRRGSTNISIGKIQEILRKHAGSGAETRVTKARLRGLRLGATEEALEIKIFGPEIGKLSQYSEEVLERLRGIEGLTNFDTSLDLSRPELQIVLDRARLSNYGLSAEQVGDTVRTTLTGLVATPYSDRQYGDDFDIRVIYNREKFINAQAVGNILLTSPSGFTVRLGEVAQIEDALGPVRIERENQSRLVRVVADAAPGYSVGKLSQQAKEALADYQMPSQYRMDIGGELESMRESNQALFSAALLAVFLVFGIMAVQFESLRDPLVIMFTVPFAVMGAVFSLSITGTPFSTVVFLGIILLIGVAVNNGIVMVDYFGTLRRQGKSVYEAVLAGSPTRLRPVLMTSLTTIVGLLPMSLGVGEGSEMLVPLGRSVMGGMMLSFLLTLFVIPAMYLIFNGGKIPQPPKLNNAA</sequence>
<feature type="transmembrane region" description="Helical" evidence="1">
    <location>
        <begin position="982"/>
        <end position="1000"/>
    </location>
</feature>
<feature type="transmembrane region" description="Helical" evidence="1">
    <location>
        <begin position="314"/>
        <end position="336"/>
    </location>
</feature>
<dbReference type="GO" id="GO:0042910">
    <property type="term" value="F:xenobiotic transmembrane transporter activity"/>
    <property type="evidence" value="ECO:0007669"/>
    <property type="project" value="TreeGrafter"/>
</dbReference>
<accession>A0A388TGW0</accession>
<dbReference type="EMBL" id="BGZO01000016">
    <property type="protein sequence ID" value="GBR76121.1"/>
    <property type="molecule type" value="Genomic_DNA"/>
</dbReference>